<dbReference type="PANTHER" id="PTHR45884:SF2">
    <property type="entry name" value="N-ACETYLTRANSFERASE ECO"/>
    <property type="match status" value="1"/>
</dbReference>
<keyword evidence="3" id="KW-0808">Transferase</keyword>
<comment type="similarity">
    <text evidence="2">Belongs to the acetyltransferase family. ECO subfamily.</text>
</comment>
<dbReference type="Pfam" id="PF13878">
    <property type="entry name" value="zf-C2H2_3"/>
    <property type="match status" value="1"/>
</dbReference>
<protein>
    <submittedName>
        <fullName evidence="14">Protein CHROMOSOME TRANSMISSION FIDELITY 7-like</fullName>
    </submittedName>
</protein>
<keyword evidence="7" id="KW-0539">Nucleus</keyword>
<evidence type="ECO:0000256" key="2">
    <source>
        <dbReference type="ARBA" id="ARBA00005816"/>
    </source>
</evidence>
<feature type="compositionally biased region" description="Basic and acidic residues" evidence="10">
    <location>
        <begin position="452"/>
        <end position="463"/>
    </location>
</feature>
<evidence type="ECO:0000256" key="6">
    <source>
        <dbReference type="ARBA" id="ARBA00022833"/>
    </source>
</evidence>
<reference evidence="14" key="2">
    <citation type="submission" date="2025-08" db="UniProtKB">
        <authorList>
            <consortium name="RefSeq"/>
        </authorList>
    </citation>
    <scope>IDENTIFICATION</scope>
    <source>
        <tissue evidence="14">Leaf</tissue>
    </source>
</reference>
<dbReference type="InterPro" id="IPR028009">
    <property type="entry name" value="ESCO_Acetyltransf_dom"/>
</dbReference>
<keyword evidence="9" id="KW-0012">Acyltransferase</keyword>
<feature type="compositionally biased region" description="Low complexity" evidence="10">
    <location>
        <begin position="406"/>
        <end position="417"/>
    </location>
</feature>
<evidence type="ECO:0000313" key="14">
    <source>
        <dbReference type="RefSeq" id="XP_056693109.1"/>
    </source>
</evidence>
<keyword evidence="13" id="KW-1185">Reference proteome</keyword>
<evidence type="ECO:0000256" key="8">
    <source>
        <dbReference type="ARBA" id="ARBA00023306"/>
    </source>
</evidence>
<sequence length="572" mass="63059">MQTTIESFFKHSSTPPSTPQTSNFDDLFDRIRAHNHSVIRIKYTRQPTRAGVSTSDGLTWEEKLEGTNIKREKSKGKILNKKRKYAQFHLELGQSDFLLHTCKICGMKYSKGDEIDEKVHDSFHKNYTHGIPFKGWRHERLVHLPALERDRVIHVLNCDPPAQRKKVQEIVKTMEIELGDGWIFHELCQVYLFISSQRVAACMIVEPINTAHKLLSDTLPKISDGASGKEVIPKPKTLQFGEICFRREVSRKGTNHRSSEAMDSDLLGSIVCEEEATPASCGIRAIWVSPSNRRKGIATHLLDAVRKSFCINYVLERSQLAFSNPTSAGNALATNYTGHHLLNKASLGLDKNWRVVEKCPAAPAEKYYTVATFCAKACRGRSASFVTPSAVVDRGVVPRVVRTKVSAADQATSSAQDEMTTGRFASLPTGRGGHATRKRSSSQAKANSSKRSKNDAAKTAQEKVKDVYASVDKPLQTSGAGKKIAEQPAQLVEILDVDLLSKLNRKQVLSDLISDPIHPVPVSRHSPSMNRSASSASKYGVIVRSGGFIEDKTVVLSPDTLAGLAVAPGHVE</sequence>
<dbReference type="GeneID" id="110800119"/>
<proteinExistence type="inferred from homology"/>
<name>A0ABM3RBX4_SPIOL</name>
<keyword evidence="4" id="KW-0479">Metal-binding</keyword>
<dbReference type="PANTHER" id="PTHR45884">
    <property type="entry name" value="N-ACETYLTRANSFERASE ECO"/>
    <property type="match status" value="1"/>
</dbReference>
<evidence type="ECO:0000256" key="9">
    <source>
        <dbReference type="ARBA" id="ARBA00023315"/>
    </source>
</evidence>
<evidence type="ECO:0000256" key="7">
    <source>
        <dbReference type="ARBA" id="ARBA00023242"/>
    </source>
</evidence>
<accession>A0ABM3RBX4</accession>
<evidence type="ECO:0000259" key="12">
    <source>
        <dbReference type="Pfam" id="PF13880"/>
    </source>
</evidence>
<evidence type="ECO:0000259" key="11">
    <source>
        <dbReference type="Pfam" id="PF13878"/>
    </source>
</evidence>
<dbReference type="SUPFAM" id="SSF55729">
    <property type="entry name" value="Acyl-CoA N-acyltransferases (Nat)"/>
    <property type="match status" value="1"/>
</dbReference>
<dbReference type="InterPro" id="IPR016181">
    <property type="entry name" value="Acyl_CoA_acyltransferase"/>
</dbReference>
<dbReference type="InterPro" id="IPR028005">
    <property type="entry name" value="AcTrfase_ESCO_Znf_dom"/>
</dbReference>
<comment type="subcellular location">
    <subcellularLocation>
        <location evidence="1">Nucleus</location>
    </subcellularLocation>
</comment>
<feature type="domain" description="N-acetyltransferase ESCO zinc-finger" evidence="11">
    <location>
        <begin position="87"/>
        <end position="126"/>
    </location>
</feature>
<evidence type="ECO:0000256" key="10">
    <source>
        <dbReference type="SAM" id="MobiDB-lite"/>
    </source>
</evidence>
<reference evidence="13" key="1">
    <citation type="journal article" date="2021" name="Nat. Commun.">
        <title>Genomic analyses provide insights into spinach domestication and the genetic basis of agronomic traits.</title>
        <authorList>
            <person name="Cai X."/>
            <person name="Sun X."/>
            <person name="Xu C."/>
            <person name="Sun H."/>
            <person name="Wang X."/>
            <person name="Ge C."/>
            <person name="Zhang Z."/>
            <person name="Wang Q."/>
            <person name="Fei Z."/>
            <person name="Jiao C."/>
            <person name="Wang Q."/>
        </authorList>
    </citation>
    <scope>NUCLEOTIDE SEQUENCE [LARGE SCALE GENOMIC DNA]</scope>
    <source>
        <strain evidence="13">cv. Varoflay</strain>
    </source>
</reference>
<feature type="region of interest" description="Disordered" evidence="10">
    <location>
        <begin position="1"/>
        <end position="22"/>
    </location>
</feature>
<dbReference type="RefSeq" id="XP_056693109.1">
    <property type="nucleotide sequence ID" value="XM_056837131.1"/>
</dbReference>
<evidence type="ECO:0000256" key="4">
    <source>
        <dbReference type="ARBA" id="ARBA00022723"/>
    </source>
</evidence>
<gene>
    <name evidence="14" type="primary">LOC110800119</name>
</gene>
<keyword evidence="5" id="KW-0863">Zinc-finger</keyword>
<keyword evidence="6" id="KW-0862">Zinc</keyword>
<feature type="region of interest" description="Disordered" evidence="10">
    <location>
        <begin position="406"/>
        <end position="463"/>
    </location>
</feature>
<evidence type="ECO:0000313" key="13">
    <source>
        <dbReference type="Proteomes" id="UP000813463"/>
    </source>
</evidence>
<feature type="compositionally biased region" description="Low complexity" evidence="10">
    <location>
        <begin position="12"/>
        <end position="22"/>
    </location>
</feature>
<feature type="domain" description="N-acetyltransferase ESCO acetyl-transferase" evidence="12">
    <location>
        <begin position="277"/>
        <end position="339"/>
    </location>
</feature>
<evidence type="ECO:0000256" key="5">
    <source>
        <dbReference type="ARBA" id="ARBA00022771"/>
    </source>
</evidence>
<keyword evidence="8" id="KW-0131">Cell cycle</keyword>
<organism evidence="13 14">
    <name type="scientific">Spinacia oleracea</name>
    <name type="common">Spinach</name>
    <dbReference type="NCBI Taxonomy" id="3562"/>
    <lineage>
        <taxon>Eukaryota</taxon>
        <taxon>Viridiplantae</taxon>
        <taxon>Streptophyta</taxon>
        <taxon>Embryophyta</taxon>
        <taxon>Tracheophyta</taxon>
        <taxon>Spermatophyta</taxon>
        <taxon>Magnoliopsida</taxon>
        <taxon>eudicotyledons</taxon>
        <taxon>Gunneridae</taxon>
        <taxon>Pentapetalae</taxon>
        <taxon>Caryophyllales</taxon>
        <taxon>Chenopodiaceae</taxon>
        <taxon>Chenopodioideae</taxon>
        <taxon>Anserineae</taxon>
        <taxon>Spinacia</taxon>
    </lineage>
</organism>
<evidence type="ECO:0000256" key="3">
    <source>
        <dbReference type="ARBA" id="ARBA00022679"/>
    </source>
</evidence>
<evidence type="ECO:0000256" key="1">
    <source>
        <dbReference type="ARBA" id="ARBA00004123"/>
    </source>
</evidence>
<dbReference type="Proteomes" id="UP000813463">
    <property type="component" value="Chromosome 2"/>
</dbReference>
<dbReference type="CDD" id="cd04301">
    <property type="entry name" value="NAT_SF"/>
    <property type="match status" value="1"/>
</dbReference>
<dbReference type="Pfam" id="PF13880">
    <property type="entry name" value="Acetyltransf_13"/>
    <property type="match status" value="1"/>
</dbReference>